<dbReference type="GO" id="GO:0005506">
    <property type="term" value="F:iron ion binding"/>
    <property type="evidence" value="ECO:0007669"/>
    <property type="project" value="InterPro"/>
</dbReference>
<feature type="binding site" description="axial binding residue" evidence="4">
    <location>
        <position position="417"/>
    </location>
    <ligand>
        <name>heme</name>
        <dbReference type="ChEBI" id="CHEBI:30413"/>
    </ligand>
    <ligandPart>
        <name>Fe</name>
        <dbReference type="ChEBI" id="CHEBI:18248"/>
    </ligandPart>
</feature>
<dbReference type="AlphaFoldDB" id="A0A5R9BCX4"/>
<dbReference type="GO" id="GO:0020037">
    <property type="term" value="F:heme binding"/>
    <property type="evidence" value="ECO:0007669"/>
    <property type="project" value="InterPro"/>
</dbReference>
<dbReference type="GO" id="GO:0016705">
    <property type="term" value="F:oxidoreductase activity, acting on paired donors, with incorporation or reduction of molecular oxygen"/>
    <property type="evidence" value="ECO:0007669"/>
    <property type="project" value="InterPro"/>
</dbReference>
<feature type="region of interest" description="Disordered" evidence="5">
    <location>
        <begin position="1"/>
        <end position="29"/>
    </location>
</feature>
<dbReference type="PRINTS" id="PR00465">
    <property type="entry name" value="EP450IV"/>
</dbReference>
<accession>A0A5R9BCX4</accession>
<keyword evidence="7" id="KW-1185">Reference proteome</keyword>
<dbReference type="PANTHER" id="PTHR24305:SF166">
    <property type="entry name" value="CYTOCHROME P450 12A4, MITOCHONDRIAL-RELATED"/>
    <property type="match status" value="1"/>
</dbReference>
<evidence type="ECO:0000256" key="2">
    <source>
        <dbReference type="ARBA" id="ARBA00022723"/>
    </source>
</evidence>
<dbReference type="InterPro" id="IPR036396">
    <property type="entry name" value="Cyt_P450_sf"/>
</dbReference>
<dbReference type="OrthoDB" id="7376058at2"/>
<comment type="cofactor">
    <cofactor evidence="4">
        <name>heme</name>
        <dbReference type="ChEBI" id="CHEBI:30413"/>
    </cofactor>
</comment>
<keyword evidence="3 4" id="KW-0408">Iron</keyword>
<dbReference type="EMBL" id="VAVZ01000018">
    <property type="protein sequence ID" value="TLP97330.1"/>
    <property type="molecule type" value="Genomic_DNA"/>
</dbReference>
<dbReference type="InterPro" id="IPR050121">
    <property type="entry name" value="Cytochrome_P450_monoxygenase"/>
</dbReference>
<proteinExistence type="inferred from homology"/>
<dbReference type="Proteomes" id="UP000310458">
    <property type="component" value="Unassembled WGS sequence"/>
</dbReference>
<sequence>MTHSHTGRTGPVGSVYDSGPTSVQNPLPTASPVETAKILAEVELPTISKGPIIRRPRMVAAVENLGLEARAVTRMQTIAEKYGRGPIMLALPGRKMSMVLDPDHVHRILEESPEPFATAETLKRHALKHFEPQVALISHGPERARRREVNEQLLDHNHPIHRMAQQFMPAVREEAQALLEQVDTAGGSLDYSTYFKAWFRLVNRVVLGDSYRDDEQLIELMETQRARGNWAFFRPVDTDARDEIHARIDQAVSRAEPGSIAAFMNEMGTSANSETSREEDVQQIPQWLFAFDPAGMASYRGLALLASHQDRLDAARFQVDEEAQADTPMLPLLRATVLESLRLWATTPMILRETTREVEFEHGVMPEGTTVLIFAPFFHRDEKNLDFAHRFSPEVWDHERTRDEWPLVPFSAGPGLCPGRHLVLLLTSNFIAQIVGQRSIDLLSHDLEPGRLPALLNNFSLKFHLSQR</sequence>
<evidence type="ECO:0000256" key="1">
    <source>
        <dbReference type="ARBA" id="ARBA00010617"/>
    </source>
</evidence>
<organism evidence="6 7">
    <name type="scientific">Nesterenkonia salmonea</name>
    <dbReference type="NCBI Taxonomy" id="1804987"/>
    <lineage>
        <taxon>Bacteria</taxon>
        <taxon>Bacillati</taxon>
        <taxon>Actinomycetota</taxon>
        <taxon>Actinomycetes</taxon>
        <taxon>Micrococcales</taxon>
        <taxon>Micrococcaceae</taxon>
        <taxon>Nesterenkonia</taxon>
    </lineage>
</organism>
<keyword evidence="4" id="KW-0349">Heme</keyword>
<dbReference type="GO" id="GO:0004497">
    <property type="term" value="F:monooxygenase activity"/>
    <property type="evidence" value="ECO:0007669"/>
    <property type="project" value="InterPro"/>
</dbReference>
<gene>
    <name evidence="6" type="ORF">FEF26_07685</name>
</gene>
<protein>
    <submittedName>
        <fullName evidence="6">Cytochrome P450</fullName>
    </submittedName>
</protein>
<dbReference type="SUPFAM" id="SSF48264">
    <property type="entry name" value="Cytochrome P450"/>
    <property type="match status" value="1"/>
</dbReference>
<evidence type="ECO:0000256" key="4">
    <source>
        <dbReference type="PIRSR" id="PIRSR602403-1"/>
    </source>
</evidence>
<dbReference type="Pfam" id="PF00067">
    <property type="entry name" value="p450"/>
    <property type="match status" value="1"/>
</dbReference>
<name>A0A5R9BCX4_9MICC</name>
<dbReference type="InterPro" id="IPR002403">
    <property type="entry name" value="Cyt_P450_E_grp-IV"/>
</dbReference>
<evidence type="ECO:0000313" key="7">
    <source>
        <dbReference type="Proteomes" id="UP000310458"/>
    </source>
</evidence>
<evidence type="ECO:0000256" key="3">
    <source>
        <dbReference type="ARBA" id="ARBA00023004"/>
    </source>
</evidence>
<feature type="compositionally biased region" description="Polar residues" evidence="5">
    <location>
        <begin position="19"/>
        <end position="28"/>
    </location>
</feature>
<evidence type="ECO:0000313" key="6">
    <source>
        <dbReference type="EMBL" id="TLP97330.1"/>
    </source>
</evidence>
<comment type="similarity">
    <text evidence="1">Belongs to the cytochrome P450 family.</text>
</comment>
<dbReference type="InterPro" id="IPR001128">
    <property type="entry name" value="Cyt_P450"/>
</dbReference>
<dbReference type="Gene3D" id="1.10.630.10">
    <property type="entry name" value="Cytochrome P450"/>
    <property type="match status" value="1"/>
</dbReference>
<dbReference type="PANTHER" id="PTHR24305">
    <property type="entry name" value="CYTOCHROME P450"/>
    <property type="match status" value="1"/>
</dbReference>
<keyword evidence="2 4" id="KW-0479">Metal-binding</keyword>
<reference evidence="6 7" key="1">
    <citation type="submission" date="2019-05" db="EMBL/GenBank/DDBJ databases">
        <title>Nesterenkonia sp. GY074 isolated from the Southern Atlantic Ocean.</title>
        <authorList>
            <person name="Zhang G."/>
        </authorList>
    </citation>
    <scope>NUCLEOTIDE SEQUENCE [LARGE SCALE GENOMIC DNA]</scope>
    <source>
        <strain evidence="6 7">GY074</strain>
    </source>
</reference>
<dbReference type="RefSeq" id="WP_138252957.1">
    <property type="nucleotide sequence ID" value="NZ_VAVZ01000018.1"/>
</dbReference>
<evidence type="ECO:0000256" key="5">
    <source>
        <dbReference type="SAM" id="MobiDB-lite"/>
    </source>
</evidence>
<comment type="caution">
    <text evidence="6">The sequence shown here is derived from an EMBL/GenBank/DDBJ whole genome shotgun (WGS) entry which is preliminary data.</text>
</comment>